<keyword evidence="4" id="KW-0539">Nucleus</keyword>
<dbReference type="GO" id="GO:0005634">
    <property type="term" value="C:nucleus"/>
    <property type="evidence" value="ECO:0007669"/>
    <property type="project" value="UniProtKB-SubCell"/>
</dbReference>
<accession>A0A813KA49</accession>
<name>A0A813KA49_POLGL</name>
<keyword evidence="3" id="KW-0677">Repeat</keyword>
<dbReference type="Gene3D" id="3.80.10.10">
    <property type="entry name" value="Ribonuclease Inhibitor"/>
    <property type="match status" value="1"/>
</dbReference>
<feature type="region of interest" description="Disordered" evidence="6">
    <location>
        <begin position="133"/>
        <end position="183"/>
    </location>
</feature>
<comment type="subcellular location">
    <subcellularLocation>
        <location evidence="1">Nucleus</location>
    </subcellularLocation>
</comment>
<evidence type="ECO:0000256" key="5">
    <source>
        <dbReference type="ARBA" id="ARBA00024196"/>
    </source>
</evidence>
<dbReference type="EMBL" id="CAJNNW010029681">
    <property type="protein sequence ID" value="CAE8701122.1"/>
    <property type="molecule type" value="Genomic_DNA"/>
</dbReference>
<dbReference type="PANTHER" id="PTHR10552:SF6">
    <property type="entry name" value="U2 SMALL NUCLEAR RIBONUCLEOPROTEIN A"/>
    <property type="match status" value="1"/>
</dbReference>
<keyword evidence="2" id="KW-0433">Leucine-rich repeat</keyword>
<gene>
    <name evidence="7" type="ORF">PGLA2088_LOCUS31901</name>
</gene>
<dbReference type="InterPro" id="IPR032675">
    <property type="entry name" value="LRR_dom_sf"/>
</dbReference>
<dbReference type="GO" id="GO:0000398">
    <property type="term" value="P:mRNA splicing, via spliceosome"/>
    <property type="evidence" value="ECO:0007669"/>
    <property type="project" value="InterPro"/>
</dbReference>
<dbReference type="Pfam" id="PF14580">
    <property type="entry name" value="LRR_9"/>
    <property type="match status" value="1"/>
</dbReference>
<comment type="similarity">
    <text evidence="5">Belongs to the U2 small nuclear ribonucleoprotein A family.</text>
</comment>
<dbReference type="AlphaFoldDB" id="A0A813KA49"/>
<dbReference type="PROSITE" id="PS51450">
    <property type="entry name" value="LRR"/>
    <property type="match status" value="1"/>
</dbReference>
<evidence type="ECO:0000256" key="1">
    <source>
        <dbReference type="ARBA" id="ARBA00004123"/>
    </source>
</evidence>
<dbReference type="InterPro" id="IPR044640">
    <property type="entry name" value="RU2A"/>
</dbReference>
<organism evidence="7 8">
    <name type="scientific">Polarella glacialis</name>
    <name type="common">Dinoflagellate</name>
    <dbReference type="NCBI Taxonomy" id="89957"/>
    <lineage>
        <taxon>Eukaryota</taxon>
        <taxon>Sar</taxon>
        <taxon>Alveolata</taxon>
        <taxon>Dinophyceae</taxon>
        <taxon>Suessiales</taxon>
        <taxon>Suessiaceae</taxon>
        <taxon>Polarella</taxon>
    </lineage>
</organism>
<protein>
    <recommendedName>
        <fullName evidence="9">Leucine-rich repeat-containing protein 51</fullName>
    </recommendedName>
</protein>
<sequence>LVNLGPLPRLRALYLSLNRVAELQELEKLRSLKQVLVIHLSQNPVARKPLYRAHVICAVQTVRAIDGREVTEEERERVEQTLQTADPQKQNAVYMFNEPPQTGVQLSYVNPPTNVMAGADSQRQTLSTVTPGLNTQDLSHHGRRASGFDVEGPKKFNSNRAHSAPRHGSVDYKNIMNGSGSGR</sequence>
<comment type="caution">
    <text evidence="7">The sequence shown here is derived from an EMBL/GenBank/DDBJ whole genome shotgun (WGS) entry which is preliminary data.</text>
</comment>
<evidence type="ECO:0000256" key="3">
    <source>
        <dbReference type="ARBA" id="ARBA00022737"/>
    </source>
</evidence>
<feature type="non-terminal residue" evidence="7">
    <location>
        <position position="1"/>
    </location>
</feature>
<evidence type="ECO:0000256" key="4">
    <source>
        <dbReference type="ARBA" id="ARBA00023242"/>
    </source>
</evidence>
<reference evidence="7" key="1">
    <citation type="submission" date="2021-02" db="EMBL/GenBank/DDBJ databases">
        <authorList>
            <person name="Dougan E. K."/>
            <person name="Rhodes N."/>
            <person name="Thang M."/>
            <person name="Chan C."/>
        </authorList>
    </citation>
    <scope>NUCLEOTIDE SEQUENCE</scope>
</reference>
<proteinExistence type="inferred from homology"/>
<dbReference type="PANTHER" id="PTHR10552">
    <property type="entry name" value="U2 SMALL NUCLEAR RIBONUCLEOPROTEIN A"/>
    <property type="match status" value="1"/>
</dbReference>
<dbReference type="SUPFAM" id="SSF52058">
    <property type="entry name" value="L domain-like"/>
    <property type="match status" value="1"/>
</dbReference>
<evidence type="ECO:0000256" key="6">
    <source>
        <dbReference type="SAM" id="MobiDB-lite"/>
    </source>
</evidence>
<dbReference type="Proteomes" id="UP000626109">
    <property type="component" value="Unassembled WGS sequence"/>
</dbReference>
<dbReference type="GO" id="GO:0030620">
    <property type="term" value="F:U2 snRNA binding"/>
    <property type="evidence" value="ECO:0007669"/>
    <property type="project" value="InterPro"/>
</dbReference>
<evidence type="ECO:0000313" key="8">
    <source>
        <dbReference type="Proteomes" id="UP000626109"/>
    </source>
</evidence>
<evidence type="ECO:0000256" key="2">
    <source>
        <dbReference type="ARBA" id="ARBA00022614"/>
    </source>
</evidence>
<evidence type="ECO:0008006" key="9">
    <source>
        <dbReference type="Google" id="ProtNLM"/>
    </source>
</evidence>
<evidence type="ECO:0000313" key="7">
    <source>
        <dbReference type="EMBL" id="CAE8701122.1"/>
    </source>
</evidence>
<dbReference type="InterPro" id="IPR001611">
    <property type="entry name" value="Leu-rich_rpt"/>
</dbReference>